<sequence length="190" mass="20536">MIVRPAEPSEMDTVIDVLSEAFHEDPVSMWVFPGDERRAVALPIFHRAVVLGMLAVGGHVDVTGDLSAAALWAPGGDEDIDDEAFAGLTGEEIGRLAALFELMTEHAPGGEYHHAQFIGVRKNAQRQGIGARLLKYGLDRYGAVPAYLEASSAESAKLYRRLGFRDHGPAFAAEGGPPMLPMWREPSISL</sequence>
<dbReference type="InterPro" id="IPR000182">
    <property type="entry name" value="GNAT_dom"/>
</dbReference>
<evidence type="ECO:0000313" key="3">
    <source>
        <dbReference type="Proteomes" id="UP000256220"/>
    </source>
</evidence>
<dbReference type="EMBL" id="JFBM01000016">
    <property type="protein sequence ID" value="KFU79653.1"/>
    <property type="molecule type" value="Genomic_DNA"/>
</dbReference>
<dbReference type="Gene3D" id="3.40.630.30">
    <property type="match status" value="1"/>
</dbReference>
<accession>A0A2P2FSE7</accession>
<comment type="caution">
    <text evidence="2">The sequence shown here is derived from an EMBL/GenBank/DDBJ whole genome shotgun (WGS) entry which is preliminary data.</text>
</comment>
<dbReference type="PANTHER" id="PTHR42791">
    <property type="entry name" value="GNAT FAMILY ACETYLTRANSFERASE"/>
    <property type="match status" value="1"/>
</dbReference>
<dbReference type="Pfam" id="PF13508">
    <property type="entry name" value="Acetyltransf_7"/>
    <property type="match status" value="1"/>
</dbReference>
<evidence type="ECO:0000313" key="2">
    <source>
        <dbReference type="EMBL" id="KFU79653.1"/>
    </source>
</evidence>
<keyword evidence="2" id="KW-0808">Transferase</keyword>
<organism evidence="2 3">
    <name type="scientific">Amycolatopsis lurida NRRL 2430</name>
    <dbReference type="NCBI Taxonomy" id="1460371"/>
    <lineage>
        <taxon>Bacteria</taxon>
        <taxon>Bacillati</taxon>
        <taxon>Actinomycetota</taxon>
        <taxon>Actinomycetes</taxon>
        <taxon>Pseudonocardiales</taxon>
        <taxon>Pseudonocardiaceae</taxon>
        <taxon>Amycolatopsis</taxon>
    </lineage>
</organism>
<keyword evidence="3" id="KW-1185">Reference proteome</keyword>
<dbReference type="AlphaFoldDB" id="A0A2P2FSE7"/>
<reference evidence="2 3" key="1">
    <citation type="journal article" date="2014" name="Genome Announc.">
        <title>Draft Genome Sequence of Amycolatopsis lurida NRRL 2430, Producer of the Glycopeptide Family Antibiotic Ristocetin.</title>
        <authorList>
            <person name="Kwun M.J."/>
            <person name="Hong H.J."/>
        </authorList>
    </citation>
    <scope>NUCLEOTIDE SEQUENCE [LARGE SCALE GENOMIC DNA]</scope>
    <source>
        <strain evidence="2 3">NRRL 2430</strain>
    </source>
</reference>
<dbReference type="RefSeq" id="WP_034312839.1">
    <property type="nucleotide sequence ID" value="NZ_JFBM01000016.1"/>
</dbReference>
<dbReference type="PROSITE" id="PS51186">
    <property type="entry name" value="GNAT"/>
    <property type="match status" value="1"/>
</dbReference>
<dbReference type="GO" id="GO:0016747">
    <property type="term" value="F:acyltransferase activity, transferring groups other than amino-acyl groups"/>
    <property type="evidence" value="ECO:0007669"/>
    <property type="project" value="InterPro"/>
</dbReference>
<protein>
    <submittedName>
        <fullName evidence="2">Acetyltransferase</fullName>
    </submittedName>
</protein>
<dbReference type="InterPro" id="IPR016181">
    <property type="entry name" value="Acyl_CoA_acyltransferase"/>
</dbReference>
<proteinExistence type="predicted"/>
<gene>
    <name evidence="2" type="ORF">BB31_19255</name>
</gene>
<evidence type="ECO:0000259" key="1">
    <source>
        <dbReference type="PROSITE" id="PS51186"/>
    </source>
</evidence>
<dbReference type="InterPro" id="IPR052523">
    <property type="entry name" value="Trichothecene_AcTrans"/>
</dbReference>
<dbReference type="SUPFAM" id="SSF55729">
    <property type="entry name" value="Acyl-CoA N-acyltransferases (Nat)"/>
    <property type="match status" value="1"/>
</dbReference>
<name>A0A2P2FSE7_AMYLU</name>
<dbReference type="Proteomes" id="UP000256220">
    <property type="component" value="Unassembled WGS sequence"/>
</dbReference>
<dbReference type="PANTHER" id="PTHR42791:SF1">
    <property type="entry name" value="N-ACETYLTRANSFERASE DOMAIN-CONTAINING PROTEIN"/>
    <property type="match status" value="1"/>
</dbReference>
<feature type="domain" description="N-acetyltransferase" evidence="1">
    <location>
        <begin position="1"/>
        <end position="187"/>
    </location>
</feature>